<reference evidence="3" key="1">
    <citation type="journal article" date="2013" name="Nat. Genet.">
        <title>The duck genome and transcriptome provide insight into an avian influenza virus reservoir species.</title>
        <authorList>
            <person name="Huang Y."/>
            <person name="Li Y."/>
            <person name="Burt D.W."/>
            <person name="Chen H."/>
            <person name="Zhang Y."/>
            <person name="Qian W."/>
            <person name="Kim H."/>
            <person name="Gan S."/>
            <person name="Zhao Y."/>
            <person name="Li J."/>
            <person name="Yi K."/>
            <person name="Feng H."/>
            <person name="Zhu P."/>
            <person name="Li B."/>
            <person name="Liu Q."/>
            <person name="Fairley S."/>
            <person name="Magor K.E."/>
            <person name="Du Z."/>
            <person name="Hu X."/>
            <person name="Goodman L."/>
            <person name="Tafer H."/>
            <person name="Vignal A."/>
            <person name="Lee T."/>
            <person name="Kim K.W."/>
            <person name="Sheng Z."/>
            <person name="An Y."/>
            <person name="Searle S."/>
            <person name="Herrero J."/>
            <person name="Groenen M.A."/>
            <person name="Crooijmans R.P."/>
            <person name="Faraut T."/>
            <person name="Cai Q."/>
            <person name="Webster R.G."/>
            <person name="Aldridge J.R."/>
            <person name="Warren W.C."/>
            <person name="Bartschat S."/>
            <person name="Kehr S."/>
            <person name="Marz M."/>
            <person name="Stadler P.F."/>
            <person name="Smith J."/>
            <person name="Kraus R.H."/>
            <person name="Zhao Y."/>
            <person name="Ren L."/>
            <person name="Fei J."/>
            <person name="Morisson M."/>
            <person name="Kaiser P."/>
            <person name="Griffin D.K."/>
            <person name="Rao M."/>
            <person name="Pitel F."/>
            <person name="Wang J."/>
            <person name="Li N."/>
        </authorList>
    </citation>
    <scope>NUCLEOTIDE SEQUENCE [LARGE SCALE GENOMIC DNA]</scope>
</reference>
<evidence type="ECO:0000256" key="1">
    <source>
        <dbReference type="SAM" id="MobiDB-lite"/>
    </source>
</evidence>
<gene>
    <name evidence="2" type="ORF">Anapl_14664</name>
</gene>
<name>R0M8C4_ANAPL</name>
<evidence type="ECO:0000313" key="3">
    <source>
        <dbReference type="Proteomes" id="UP000296049"/>
    </source>
</evidence>
<accession>R0M8C4</accession>
<organism evidence="2 3">
    <name type="scientific">Anas platyrhynchos</name>
    <name type="common">Mallard</name>
    <name type="synonym">Anas boschas</name>
    <dbReference type="NCBI Taxonomy" id="8839"/>
    <lineage>
        <taxon>Eukaryota</taxon>
        <taxon>Metazoa</taxon>
        <taxon>Chordata</taxon>
        <taxon>Craniata</taxon>
        <taxon>Vertebrata</taxon>
        <taxon>Euteleostomi</taxon>
        <taxon>Archelosauria</taxon>
        <taxon>Archosauria</taxon>
        <taxon>Dinosauria</taxon>
        <taxon>Saurischia</taxon>
        <taxon>Theropoda</taxon>
        <taxon>Coelurosauria</taxon>
        <taxon>Aves</taxon>
        <taxon>Neognathae</taxon>
        <taxon>Galloanserae</taxon>
        <taxon>Anseriformes</taxon>
        <taxon>Anatidae</taxon>
        <taxon>Anatinae</taxon>
        <taxon>Anas</taxon>
    </lineage>
</organism>
<protein>
    <submittedName>
        <fullName evidence="2">Uncharacterized protein</fullName>
    </submittedName>
</protein>
<feature type="compositionally biased region" description="Basic and acidic residues" evidence="1">
    <location>
        <begin position="133"/>
        <end position="154"/>
    </location>
</feature>
<sequence>MSSNKGIELEEYKQHRVSKRKLVYSTNIVLNFSLKLINPNAELYSLRMHISTSKNKKEYGKDVRKIHLRQKSKQNEELVASSGCNADVVETLSNSGQINSTVFLQFSSFKHQLSASWTFHPALDLSPGTGTAQKDERKGSSRKGVEEGKGLEREAGGAAIELEEKFPSVSVKGLSRWPKGIVSLSLIGSQPAAYVPRLISLAAGGTGLAENATHDHSPTIRHRNTGMEPLVSLTTCYLAFHIVLVALIEST</sequence>
<evidence type="ECO:0000313" key="2">
    <source>
        <dbReference type="EMBL" id="EOB08983.1"/>
    </source>
</evidence>
<dbReference type="EMBL" id="KB742403">
    <property type="protein sequence ID" value="EOB08983.1"/>
    <property type="molecule type" value="Genomic_DNA"/>
</dbReference>
<feature type="region of interest" description="Disordered" evidence="1">
    <location>
        <begin position="125"/>
        <end position="154"/>
    </location>
</feature>
<keyword evidence="3" id="KW-1185">Reference proteome</keyword>
<dbReference type="AlphaFoldDB" id="R0M8C4"/>
<dbReference type="Proteomes" id="UP000296049">
    <property type="component" value="Unassembled WGS sequence"/>
</dbReference>
<proteinExistence type="predicted"/>